<keyword evidence="1" id="KW-0812">Transmembrane</keyword>
<feature type="transmembrane region" description="Helical" evidence="1">
    <location>
        <begin position="65"/>
        <end position="88"/>
    </location>
</feature>
<comment type="caution">
    <text evidence="2">The sequence shown here is derived from an EMBL/GenBank/DDBJ whole genome shotgun (WGS) entry which is preliminary data.</text>
</comment>
<dbReference type="PATRIC" id="fig|44252.3.peg.6578"/>
<dbReference type="InterPro" id="IPR002798">
    <property type="entry name" value="SpoIIM-like"/>
</dbReference>
<reference evidence="2 3" key="1">
    <citation type="submission" date="2014-04" db="EMBL/GenBank/DDBJ databases">
        <authorList>
            <person name="Bishop-Lilly K.A."/>
            <person name="Broomall S.M."/>
            <person name="Chain P.S."/>
            <person name="Chertkov O."/>
            <person name="Coyne S.R."/>
            <person name="Daligault H.E."/>
            <person name="Davenport K.W."/>
            <person name="Erkkila T."/>
            <person name="Frey K.G."/>
            <person name="Gibbons H.S."/>
            <person name="Gu W."/>
            <person name="Jaissle J."/>
            <person name="Johnson S.L."/>
            <person name="Koroleva G.I."/>
            <person name="Ladner J.T."/>
            <person name="Lo C.-C."/>
            <person name="Minogue T.D."/>
            <person name="Munk C."/>
            <person name="Palacios G.F."/>
            <person name="Redden C.L."/>
            <person name="Rosenzweig C.N."/>
            <person name="Scholz M.B."/>
            <person name="Teshima H."/>
            <person name="Xu Y."/>
        </authorList>
    </citation>
    <scope>NUCLEOTIDE SEQUENCE [LARGE SCALE GENOMIC DNA]</scope>
    <source>
        <strain evidence="2 3">8244</strain>
    </source>
</reference>
<dbReference type="OrthoDB" id="161024at2"/>
<keyword evidence="1" id="KW-0472">Membrane</keyword>
<feature type="transmembrane region" description="Helical" evidence="1">
    <location>
        <begin position="132"/>
        <end position="152"/>
    </location>
</feature>
<dbReference type="GeneID" id="77011329"/>
<dbReference type="Pfam" id="PF01944">
    <property type="entry name" value="SpoIIM"/>
    <property type="match status" value="1"/>
</dbReference>
<dbReference type="STRING" id="44252.DJ90_5630"/>
<protein>
    <recommendedName>
        <fullName evidence="4">Stage II sporulation protein M</fullName>
    </recommendedName>
</protein>
<gene>
    <name evidence="2" type="ORF">DJ90_5630</name>
</gene>
<organism evidence="2 3">
    <name type="scientific">Paenibacillus macerans</name>
    <name type="common">Bacillus macerans</name>
    <dbReference type="NCBI Taxonomy" id="44252"/>
    <lineage>
        <taxon>Bacteria</taxon>
        <taxon>Bacillati</taxon>
        <taxon>Bacillota</taxon>
        <taxon>Bacilli</taxon>
        <taxon>Bacillales</taxon>
        <taxon>Paenibacillaceae</taxon>
        <taxon>Paenibacillus</taxon>
    </lineage>
</organism>
<keyword evidence="3" id="KW-1185">Reference proteome</keyword>
<evidence type="ECO:0000313" key="2">
    <source>
        <dbReference type="EMBL" id="KFM83850.1"/>
    </source>
</evidence>
<feature type="transmembrane region" description="Helical" evidence="1">
    <location>
        <begin position="95"/>
        <end position="112"/>
    </location>
</feature>
<evidence type="ECO:0000256" key="1">
    <source>
        <dbReference type="SAM" id="Phobius"/>
    </source>
</evidence>
<feature type="transmembrane region" description="Helical" evidence="1">
    <location>
        <begin position="181"/>
        <end position="203"/>
    </location>
</feature>
<dbReference type="PANTHER" id="PTHR35337">
    <property type="entry name" value="SLR1478 PROTEIN"/>
    <property type="match status" value="1"/>
</dbReference>
<dbReference type="HOGENOM" id="CLU_099320_0_1_9"/>
<sequence length="205" mass="22363">MFSFKRFVTDLMLYRKAMLVSLLIFAAGVALGAANADTLTRLILSDLEKLGEYSRQLSQTKTPELHFFTFIFLNNALKSVAIMVLGGLLGIMPSVFLLMNGVALGYVVAAAASRGEHVLDVIVRGLLPHGIIEIPAILIASGFGLQFGYLAIKSLGELGARDPGERTVDWRGFFKTFFRGACWVVLLLVVAAVIESTLTFYLVRS</sequence>
<dbReference type="RefSeq" id="WP_036619571.1">
    <property type="nucleotide sequence ID" value="NZ_JAKOBR010000057.1"/>
</dbReference>
<proteinExistence type="predicted"/>
<accession>A0A090XUR4</accession>
<name>A0A090XUR4_PAEMA</name>
<dbReference type="Proteomes" id="UP000029278">
    <property type="component" value="Unassembled WGS sequence"/>
</dbReference>
<dbReference type="EMBL" id="JMQA01000062">
    <property type="protein sequence ID" value="KFM83850.1"/>
    <property type="molecule type" value="Genomic_DNA"/>
</dbReference>
<dbReference type="PANTHER" id="PTHR35337:SF1">
    <property type="entry name" value="SLR1478 PROTEIN"/>
    <property type="match status" value="1"/>
</dbReference>
<dbReference type="AlphaFoldDB" id="A0A090XUR4"/>
<keyword evidence="1" id="KW-1133">Transmembrane helix</keyword>
<evidence type="ECO:0008006" key="4">
    <source>
        <dbReference type="Google" id="ProtNLM"/>
    </source>
</evidence>
<evidence type="ECO:0000313" key="3">
    <source>
        <dbReference type="Proteomes" id="UP000029278"/>
    </source>
</evidence>